<dbReference type="InterPro" id="IPR043502">
    <property type="entry name" value="DNA/RNA_pol_sf"/>
</dbReference>
<evidence type="ECO:0000256" key="3">
    <source>
        <dbReference type="ARBA" id="ARBA00022695"/>
    </source>
</evidence>
<feature type="region of interest" description="Disordered" evidence="8">
    <location>
        <begin position="1248"/>
        <end position="1343"/>
    </location>
</feature>
<dbReference type="SUPFAM" id="SSF53098">
    <property type="entry name" value="Ribonuclease H-like"/>
    <property type="match status" value="1"/>
</dbReference>
<reference evidence="11 12" key="1">
    <citation type="submission" date="2023-09" db="EMBL/GenBank/DDBJ databases">
        <title>Nesidiocoris tenuis whole genome shotgun sequence.</title>
        <authorList>
            <person name="Shibata T."/>
            <person name="Shimoda M."/>
            <person name="Kobayashi T."/>
            <person name="Uehara T."/>
        </authorList>
    </citation>
    <scope>NUCLEOTIDE SEQUENCE [LARGE SCALE GENOMIC DNA]</scope>
    <source>
        <strain evidence="11 12">Japan</strain>
    </source>
</reference>
<keyword evidence="7" id="KW-0479">Metal-binding</keyword>
<dbReference type="Gene3D" id="4.10.60.10">
    <property type="entry name" value="Zinc finger, CCHC-type"/>
    <property type="match status" value="1"/>
</dbReference>
<sequence>MSTEASDAHLSFREFHSDREKFTDYIDQFEAYCALHNVPKKKEVLLFISSIGPLYSTLKQLCYPSLCKEKTFEELKVILTSHLEPIPLPNLERHKFRARKQAENESFNSFLCDLKRLSANCDFKTQERINEELVDQIINGVRSDELRNRLLKLSKLSFQNAVAHALADEQASASTSSSSANRVSTVNKVYHQNLSRRPYKTVNPPPPHCDRKVICFRCGGEDGHTAPQCRFINSKCTGCGRTGHLSKVCGKFQNFTKPKIPNQNFQKRPQFNKHCKQISSDDSFNFNNDFFEEIAYINKIHSDPHDKIIVKVTLNGIPVSMEVDTGSTYSLMATENFHQLRIPAPIFDCNVHLKTYNNASLRITKYAQVKILSNGKNIEGKLFLLDGKFDTILGRDWLYKLQLDWASIKKISHRNYPQLIMNLMADYEDLFSPGIGKLKDTVETLHLKPNSIPVYFKARRVPLALQPAYERELERLESLQIISKVPCSEWATPTVPVVKADGSIRLCGDYKVTVNKHLIVDDHPIPSIDDILSKMANNKFFSSFDIRQAYLHMEVDAESARLLTINTSKGLYQVHRLMYGVASAPAKWQKRMDAIFGKLPYLSVFFDDISIASPDEETHFQHISEFFKICRENGIRLNKQKCKIMQKDITYLGHKIDENGLHKTEEKIRAILTAKPPSTIPELRSFLGLINYYGRFIPFAANQLHQFYDLLKKGVDFKWTEALQLQFDRVKRELASPRVLAHFDPNKPLILATDASSHGLGAVISHIFADGSERPIAFASRTLTMAEKKYPQVEKEALSIIWGLKKFFHYVYGRPFTIQTDHKPLTHIFNPSKEVSPVSVTRLGHYAIFLQDFNYQIRYRPTEQHSNADYFSRASTQPTPESRDEPQVFQCNQLRQLPVSADEIAKETASDPESRALYTSVLTGKLANAEEFTIQDGCVFRGPRVYIPPSLRQAVLQELHDGHLGTQKMKSIARCYVFWDNIDQDISKVTKECPACIRYAKSPTKVLHKWLPPDGEWQRIHVDHAGPFFNKYLLLMVDAYTKWAEVFIVPNLSSGSNIPFFRETFARYGHPLVVVSDNHTCFTSSEFQSFLKENGVRHMATPVKHPSSNGQVERFVQTIKTAVKKALFGKPSRDIHHVLQNFLLHYRKAPHCGTGTSPAQAMFGRDIRTRLDSMIPGQQGIPQCEGRDLQAGDTVAFRDHTTTDCTWITGTIVSFEGNAITLIQSADGVYRRHIDHVVKLSSTGKAVLSPVQTTPHPEFPQPPPIRRKTTFAPSEPSSPGPMETPPSESPLAKRTSIIPSRSSEAAILPSPGQTAEAPAPQPPALATPRPMRSRRPPERFSPD</sequence>
<dbReference type="InterPro" id="IPR001878">
    <property type="entry name" value="Znf_CCHC"/>
</dbReference>
<dbReference type="Gene3D" id="3.30.70.270">
    <property type="match status" value="2"/>
</dbReference>
<dbReference type="SMART" id="SM00343">
    <property type="entry name" value="ZnF_C2HC"/>
    <property type="match status" value="2"/>
</dbReference>
<keyword evidence="5" id="KW-0255">Endonuclease</keyword>
<keyword evidence="2" id="KW-0808">Transferase</keyword>
<keyword evidence="12" id="KW-1185">Reference proteome</keyword>
<dbReference type="Pfam" id="PF00078">
    <property type="entry name" value="RVT_1"/>
    <property type="match status" value="1"/>
</dbReference>
<evidence type="ECO:0000259" key="9">
    <source>
        <dbReference type="PROSITE" id="PS50158"/>
    </source>
</evidence>
<dbReference type="InterPro" id="IPR050951">
    <property type="entry name" value="Retrovirus_Pol_polyprotein"/>
</dbReference>
<evidence type="ECO:0000313" key="12">
    <source>
        <dbReference type="Proteomes" id="UP001307889"/>
    </source>
</evidence>
<dbReference type="CDD" id="cd00303">
    <property type="entry name" value="retropepsin_like"/>
    <property type="match status" value="1"/>
</dbReference>
<dbReference type="InterPro" id="IPR001584">
    <property type="entry name" value="Integrase_cat-core"/>
</dbReference>
<dbReference type="Pfam" id="PF08284">
    <property type="entry name" value="RVP_2"/>
    <property type="match status" value="1"/>
</dbReference>
<evidence type="ECO:0000259" key="10">
    <source>
        <dbReference type="PROSITE" id="PS50994"/>
    </source>
</evidence>
<keyword evidence="6" id="KW-0511">Multifunctional enzyme</keyword>
<dbReference type="CDD" id="cd01647">
    <property type="entry name" value="RT_LTR"/>
    <property type="match status" value="1"/>
</dbReference>
<evidence type="ECO:0000256" key="2">
    <source>
        <dbReference type="ARBA" id="ARBA00022679"/>
    </source>
</evidence>
<accession>A0ABN7AD04</accession>
<dbReference type="Pfam" id="PF00665">
    <property type="entry name" value="rve"/>
    <property type="match status" value="1"/>
</dbReference>
<feature type="domain" description="CCHC-type" evidence="9">
    <location>
        <begin position="235"/>
        <end position="249"/>
    </location>
</feature>
<dbReference type="PANTHER" id="PTHR37984:SF5">
    <property type="entry name" value="PROTEIN NYNRIN-LIKE"/>
    <property type="match status" value="1"/>
</dbReference>
<dbReference type="InterPro" id="IPR021109">
    <property type="entry name" value="Peptidase_aspartic_dom_sf"/>
</dbReference>
<dbReference type="Pfam" id="PF17921">
    <property type="entry name" value="Integrase_H2C2"/>
    <property type="match status" value="1"/>
</dbReference>
<evidence type="ECO:0000256" key="1">
    <source>
        <dbReference type="ARBA" id="ARBA00012493"/>
    </source>
</evidence>
<dbReference type="InterPro" id="IPR000477">
    <property type="entry name" value="RT_dom"/>
</dbReference>
<organism evidence="11 12">
    <name type="scientific">Nesidiocoris tenuis</name>
    <dbReference type="NCBI Taxonomy" id="355587"/>
    <lineage>
        <taxon>Eukaryota</taxon>
        <taxon>Metazoa</taxon>
        <taxon>Ecdysozoa</taxon>
        <taxon>Arthropoda</taxon>
        <taxon>Hexapoda</taxon>
        <taxon>Insecta</taxon>
        <taxon>Pterygota</taxon>
        <taxon>Neoptera</taxon>
        <taxon>Paraneoptera</taxon>
        <taxon>Hemiptera</taxon>
        <taxon>Heteroptera</taxon>
        <taxon>Panheteroptera</taxon>
        <taxon>Cimicomorpha</taxon>
        <taxon>Miridae</taxon>
        <taxon>Dicyphina</taxon>
        <taxon>Nesidiocoris</taxon>
    </lineage>
</organism>
<evidence type="ECO:0000313" key="11">
    <source>
        <dbReference type="EMBL" id="BES89913.1"/>
    </source>
</evidence>
<dbReference type="Gene3D" id="1.10.340.70">
    <property type="match status" value="1"/>
</dbReference>
<proteinExistence type="predicted"/>
<keyword evidence="7" id="KW-0862">Zinc</keyword>
<dbReference type="SUPFAM" id="SSF50630">
    <property type="entry name" value="Acid proteases"/>
    <property type="match status" value="1"/>
</dbReference>
<dbReference type="PANTHER" id="PTHR37984">
    <property type="entry name" value="PROTEIN CBG26694"/>
    <property type="match status" value="1"/>
</dbReference>
<feature type="domain" description="Integrase catalytic" evidence="10">
    <location>
        <begin position="1009"/>
        <end position="1166"/>
    </location>
</feature>
<keyword evidence="4" id="KW-0540">Nuclease</keyword>
<dbReference type="EMBL" id="AP028910">
    <property type="protein sequence ID" value="BES89913.1"/>
    <property type="molecule type" value="Genomic_DNA"/>
</dbReference>
<evidence type="ECO:0000256" key="4">
    <source>
        <dbReference type="ARBA" id="ARBA00022722"/>
    </source>
</evidence>
<dbReference type="Gene3D" id="3.30.420.10">
    <property type="entry name" value="Ribonuclease H-like superfamily/Ribonuclease H"/>
    <property type="match status" value="1"/>
</dbReference>
<dbReference type="EC" id="2.7.7.49" evidence="1"/>
<protein>
    <recommendedName>
        <fullName evidence="1">RNA-directed DNA polymerase</fullName>
        <ecNumber evidence="1">2.7.7.49</ecNumber>
    </recommendedName>
</protein>
<name>A0ABN7AD04_9HEMI</name>
<dbReference type="PROSITE" id="PS50158">
    <property type="entry name" value="ZF_CCHC"/>
    <property type="match status" value="1"/>
</dbReference>
<evidence type="ECO:0000256" key="5">
    <source>
        <dbReference type="ARBA" id="ARBA00022759"/>
    </source>
</evidence>
<dbReference type="Gene3D" id="2.40.70.10">
    <property type="entry name" value="Acid Proteases"/>
    <property type="match status" value="1"/>
</dbReference>
<keyword evidence="3" id="KW-0548">Nucleotidyltransferase</keyword>
<dbReference type="Gene3D" id="3.10.10.10">
    <property type="entry name" value="HIV Type 1 Reverse Transcriptase, subunit A, domain 1"/>
    <property type="match status" value="1"/>
</dbReference>
<dbReference type="InterPro" id="IPR036397">
    <property type="entry name" value="RNaseH_sf"/>
</dbReference>
<evidence type="ECO:0000256" key="6">
    <source>
        <dbReference type="ARBA" id="ARBA00023268"/>
    </source>
</evidence>
<dbReference type="Proteomes" id="UP001307889">
    <property type="component" value="Chromosome 2"/>
</dbReference>
<dbReference type="InterPro" id="IPR041588">
    <property type="entry name" value="Integrase_H2C2"/>
</dbReference>
<dbReference type="PROSITE" id="PS50994">
    <property type="entry name" value="INTEGRASE"/>
    <property type="match status" value="1"/>
</dbReference>
<evidence type="ECO:0000256" key="8">
    <source>
        <dbReference type="SAM" id="MobiDB-lite"/>
    </source>
</evidence>
<feature type="compositionally biased region" description="Pro residues" evidence="8">
    <location>
        <begin position="1276"/>
        <end position="1288"/>
    </location>
</feature>
<keyword evidence="5" id="KW-0378">Hydrolase</keyword>
<dbReference type="InterPro" id="IPR043128">
    <property type="entry name" value="Rev_trsase/Diguanyl_cyclase"/>
</dbReference>
<dbReference type="Pfam" id="PF17919">
    <property type="entry name" value="RT_RNaseH_2"/>
    <property type="match status" value="1"/>
</dbReference>
<dbReference type="CDD" id="cd09274">
    <property type="entry name" value="RNase_HI_RT_Ty3"/>
    <property type="match status" value="1"/>
</dbReference>
<gene>
    <name evidence="11" type="ORF">NTJ_02721</name>
</gene>
<keyword evidence="7" id="KW-0863">Zinc-finger</keyword>
<dbReference type="SUPFAM" id="SSF56672">
    <property type="entry name" value="DNA/RNA polymerases"/>
    <property type="match status" value="1"/>
</dbReference>
<dbReference type="InterPro" id="IPR041577">
    <property type="entry name" value="RT_RNaseH_2"/>
</dbReference>
<dbReference type="InterPro" id="IPR012337">
    <property type="entry name" value="RNaseH-like_sf"/>
</dbReference>
<evidence type="ECO:0000256" key="7">
    <source>
        <dbReference type="PROSITE-ProRule" id="PRU00047"/>
    </source>
</evidence>